<organism evidence="13 14">
    <name type="scientific">Acyrthosiphon pisum</name>
    <name type="common">Pea aphid</name>
    <dbReference type="NCBI Taxonomy" id="7029"/>
    <lineage>
        <taxon>Eukaryota</taxon>
        <taxon>Metazoa</taxon>
        <taxon>Ecdysozoa</taxon>
        <taxon>Arthropoda</taxon>
        <taxon>Hexapoda</taxon>
        <taxon>Insecta</taxon>
        <taxon>Pterygota</taxon>
        <taxon>Neoptera</taxon>
        <taxon>Paraneoptera</taxon>
        <taxon>Hemiptera</taxon>
        <taxon>Sternorrhyncha</taxon>
        <taxon>Aphidomorpha</taxon>
        <taxon>Aphidoidea</taxon>
        <taxon>Aphididae</taxon>
        <taxon>Macrosiphini</taxon>
        <taxon>Acyrthosiphon</taxon>
    </lineage>
</organism>
<reference evidence="14" key="1">
    <citation type="submission" date="2010-06" db="EMBL/GenBank/DDBJ databases">
        <authorList>
            <person name="Jiang H."/>
            <person name="Abraham K."/>
            <person name="Ali S."/>
            <person name="Alsbrooks S.L."/>
            <person name="Anim B.N."/>
            <person name="Anosike U.S."/>
            <person name="Attaway T."/>
            <person name="Bandaranaike D.P."/>
            <person name="Battles P.K."/>
            <person name="Bell S.N."/>
            <person name="Bell A.V."/>
            <person name="Beltran B."/>
            <person name="Bickham C."/>
            <person name="Bustamante Y."/>
            <person name="Caleb T."/>
            <person name="Canada A."/>
            <person name="Cardenas V."/>
            <person name="Carter K."/>
            <person name="Chacko J."/>
            <person name="Chandrabose M.N."/>
            <person name="Chavez D."/>
            <person name="Chavez A."/>
            <person name="Chen L."/>
            <person name="Chu H.-S."/>
            <person name="Claassen K.J."/>
            <person name="Cockrell R."/>
            <person name="Collins M."/>
            <person name="Cooper J.A."/>
            <person name="Cree A."/>
            <person name="Curry S.M."/>
            <person name="Da Y."/>
            <person name="Dao M.D."/>
            <person name="Das B."/>
            <person name="Davila M.-L."/>
            <person name="Davy-Carroll L."/>
            <person name="Denson S."/>
            <person name="Dinh H."/>
            <person name="Ebong V.E."/>
            <person name="Edwards J.R."/>
            <person name="Egan A."/>
            <person name="El-Daye J."/>
            <person name="Escobedo L."/>
            <person name="Fernandez S."/>
            <person name="Fernando P.R."/>
            <person name="Flagg N."/>
            <person name="Forbes L.D."/>
            <person name="Fowler R.G."/>
            <person name="Fu Q."/>
            <person name="Gabisi R.A."/>
            <person name="Ganer J."/>
            <person name="Garbino Pronczuk A."/>
            <person name="Garcia R.M."/>
            <person name="Garner T."/>
            <person name="Garrett T.E."/>
            <person name="Gonzalez D.A."/>
            <person name="Hamid H."/>
            <person name="Hawkins E.S."/>
            <person name="Hirani K."/>
            <person name="Hogues M.E."/>
            <person name="Hollins B."/>
            <person name="Hsiao C.-H."/>
            <person name="Jabil R."/>
            <person name="James M.L."/>
            <person name="Jhangiani S.N."/>
            <person name="Johnson B."/>
            <person name="Johnson Q."/>
            <person name="Joshi V."/>
            <person name="Kalu J.B."/>
            <person name="Kam C."/>
            <person name="Kashfia A."/>
            <person name="Keebler J."/>
            <person name="Kisamo H."/>
            <person name="Kovar C.L."/>
            <person name="Lago L.A."/>
            <person name="Lai C.-Y."/>
            <person name="Laidlaw J."/>
            <person name="Lara F."/>
            <person name="Le T.-K."/>
            <person name="Lee S.L."/>
            <person name="Legall F.H."/>
            <person name="Lemon S.J."/>
            <person name="Lewis L.R."/>
            <person name="Li B."/>
            <person name="Liu Y."/>
            <person name="Liu Y.-S."/>
            <person name="Lopez J."/>
            <person name="Lozado R.J."/>
            <person name="Lu J."/>
            <person name="Madu R.C."/>
            <person name="Maheshwari M."/>
            <person name="Maheshwari R."/>
            <person name="Malloy K."/>
            <person name="Martinez E."/>
            <person name="Mathew T."/>
            <person name="Mercado I.C."/>
            <person name="Mercado C."/>
            <person name="Meyer B."/>
            <person name="Montgomery K."/>
            <person name="Morgan M.B."/>
            <person name="Munidasa M."/>
            <person name="Nazareth L.V."/>
            <person name="Nelson J."/>
            <person name="Ng B.M."/>
            <person name="Nguyen N.B."/>
            <person name="Nguyen P.Q."/>
            <person name="Nguyen T."/>
            <person name="Obregon M."/>
            <person name="Okwuonu G.O."/>
            <person name="Onwere C.G."/>
            <person name="Orozco G."/>
            <person name="Parra A."/>
            <person name="Patel S."/>
            <person name="Patil S."/>
            <person name="Perez A."/>
            <person name="Perez Y."/>
            <person name="Pham C."/>
            <person name="Primus E.L."/>
            <person name="Pu L.-L."/>
            <person name="Puazo M."/>
            <person name="Qin X."/>
            <person name="Quiroz J.B."/>
            <person name="Reese J."/>
            <person name="Richards S."/>
            <person name="Rives C.M."/>
            <person name="Robberts R."/>
            <person name="Ruiz S.J."/>
            <person name="Ruiz M.J."/>
            <person name="Santibanez J."/>
            <person name="Schneider B.W."/>
            <person name="Sisson I."/>
            <person name="Smith M."/>
            <person name="Sodergren E."/>
            <person name="Song X.-Z."/>
            <person name="Song B.B."/>
            <person name="Summersgill H."/>
            <person name="Thelus R."/>
            <person name="Thornton R.D."/>
            <person name="Trejos Z.Y."/>
            <person name="Usmani K."/>
            <person name="Vattathil S."/>
            <person name="Villasana D."/>
            <person name="Walker D.L."/>
            <person name="Wang S."/>
            <person name="Wang K."/>
            <person name="White C.S."/>
            <person name="Williams A.C."/>
            <person name="Williamson J."/>
            <person name="Wilson K."/>
            <person name="Woghiren I.O."/>
            <person name="Woodworth J.R."/>
            <person name="Worley K.C."/>
            <person name="Wright R.A."/>
            <person name="Wu W."/>
            <person name="Young L."/>
            <person name="Zhang L."/>
            <person name="Zhang J."/>
            <person name="Zhu Y."/>
            <person name="Muzny D.M."/>
            <person name="Weinstock G."/>
            <person name="Gibbs R.A."/>
        </authorList>
    </citation>
    <scope>NUCLEOTIDE SEQUENCE [LARGE SCALE GENOMIC DNA]</scope>
    <source>
        <strain evidence="14">LSR1</strain>
    </source>
</reference>
<dbReference type="GO" id="GO:0017005">
    <property type="term" value="F:3'-tyrosyl-DNA phosphodiesterase activity"/>
    <property type="evidence" value="ECO:0007669"/>
    <property type="project" value="TreeGrafter"/>
</dbReference>
<evidence type="ECO:0000256" key="8">
    <source>
        <dbReference type="ARBA" id="ARBA00023242"/>
    </source>
</evidence>
<evidence type="ECO:0000256" key="4">
    <source>
        <dbReference type="ARBA" id="ARBA00022763"/>
    </source>
</evidence>
<feature type="region of interest" description="Disordered" evidence="12">
    <location>
        <begin position="1"/>
        <end position="238"/>
    </location>
</feature>
<keyword evidence="3" id="KW-0540">Nuclease</keyword>
<feature type="binding site" evidence="10">
    <location>
        <position position="358"/>
    </location>
    <ligand>
        <name>substrate</name>
    </ligand>
</feature>
<dbReference type="CTD" id="33530"/>
<accession>A0A8R1W0Y7</accession>
<keyword evidence="5" id="KW-0378">Hydrolase</keyword>
<evidence type="ECO:0000256" key="7">
    <source>
        <dbReference type="ARBA" id="ARBA00023204"/>
    </source>
</evidence>
<evidence type="ECO:0000256" key="6">
    <source>
        <dbReference type="ARBA" id="ARBA00022839"/>
    </source>
</evidence>
<name>A0A8R1W0Y7_ACYPI</name>
<feature type="compositionally biased region" description="Polar residues" evidence="12">
    <location>
        <begin position="34"/>
        <end position="83"/>
    </location>
</feature>
<dbReference type="KEGG" id="api:100160899"/>
<dbReference type="GeneID" id="100160899"/>
<keyword evidence="14" id="KW-1185">Reference proteome</keyword>
<evidence type="ECO:0000256" key="1">
    <source>
        <dbReference type="ARBA" id="ARBA00004123"/>
    </source>
</evidence>
<feature type="binding site" evidence="10">
    <location>
        <position position="588"/>
    </location>
    <ligand>
        <name>substrate</name>
    </ligand>
</feature>
<evidence type="ECO:0000313" key="14">
    <source>
        <dbReference type="Proteomes" id="UP000007819"/>
    </source>
</evidence>
<evidence type="ECO:0000256" key="11">
    <source>
        <dbReference type="PIRSR" id="PIRSR610347-3"/>
    </source>
</evidence>
<reference evidence="13" key="2">
    <citation type="submission" date="2022-06" db="UniProtKB">
        <authorList>
            <consortium name="EnsemblMetazoa"/>
        </authorList>
    </citation>
    <scope>IDENTIFICATION</scope>
</reference>
<evidence type="ECO:0000256" key="10">
    <source>
        <dbReference type="PIRSR" id="PIRSR610347-2"/>
    </source>
</evidence>
<evidence type="ECO:0000313" key="13">
    <source>
        <dbReference type="EnsemblMetazoa" id="XP_001947945.1"/>
    </source>
</evidence>
<dbReference type="EnsemblMetazoa" id="XM_001947910.5">
    <property type="protein sequence ID" value="XP_001947945.1"/>
    <property type="gene ID" value="LOC100160899"/>
</dbReference>
<dbReference type="PANTHER" id="PTHR12415">
    <property type="entry name" value="TYROSYL-DNA PHOSPHODIESTERASE 1"/>
    <property type="match status" value="1"/>
</dbReference>
<dbReference type="GO" id="GO:0004527">
    <property type="term" value="F:exonuclease activity"/>
    <property type="evidence" value="ECO:0007669"/>
    <property type="project" value="UniProtKB-KW"/>
</dbReference>
<dbReference type="RefSeq" id="XP_001947945.1">
    <property type="nucleotide sequence ID" value="XM_001947910.4"/>
</dbReference>
<dbReference type="GO" id="GO:0005634">
    <property type="term" value="C:nucleus"/>
    <property type="evidence" value="ECO:0007669"/>
    <property type="project" value="UniProtKB-SubCell"/>
</dbReference>
<sequence>MASGSESLKEKPTDPEPEPLKQKPTGPESESPKQKPTGSGSESPKQKPTGSGSESPKQKPTVSGSQSPKQKPTGSGSESSNQEYKCYDPEGLKQKIIDSGSESSNQKYRSFDPEGLKQKLIGLGVESPKQKYRSSDPEALKRKLIGLGAESLKQKPTGSGSDSLNRKPTGPGSESRNRMPKGPGSESWKRKPTGHGSEFRKRRPTGPGSESQKRQPTGPGSESRKQQPTGPQNYNDAVWKHTKGMVDKKLEKSEPYRIFMSPIACDPGTHNEESTLSFAELLDKSLGDLSESLHLNFMVELGWLFAQYFITDQRGKKMTLLYERCDEDIDELHKKKKLLNVRHKKIINKNAFGHQHSKVSMFAYADGSLRVVVMSANLCEDDWTKYAQGIWVSPKFPLKEEDDKSDGNSQTDFKIDILRYLNSFREPSLVPWIQKIEKVDFSQANVFFIPSVPGKHTEPLWGHLYLKNILKKHACLPFCVPSEWPIIAQCSSLGSLGTTDEEWLKSEFVESLSASTYCDDTDTDNDPIPFHLIYPSVKNVLNSWDGALGGICLPYNKILHEKQLWLKKYMCLWQCHSRKRTKAMPHIKTYCRISPCLTEMSWFLLGSANLSKAAWGRKLKSDEQSNFIMAHEAGVLFLPQFLIGSDTFPIDETEPNKFPYFSLPFDLPLAGYSDTDQPWTISTR</sequence>
<feature type="compositionally biased region" description="Polar residues" evidence="12">
    <location>
        <begin position="154"/>
        <end position="163"/>
    </location>
</feature>
<feature type="compositionally biased region" description="Basic and acidic residues" evidence="12">
    <location>
        <begin position="7"/>
        <end position="21"/>
    </location>
</feature>
<evidence type="ECO:0000256" key="9">
    <source>
        <dbReference type="PIRSR" id="PIRSR610347-1"/>
    </source>
</evidence>
<evidence type="ECO:0000256" key="5">
    <source>
        <dbReference type="ARBA" id="ARBA00022801"/>
    </source>
</evidence>
<dbReference type="PANTHER" id="PTHR12415:SF0">
    <property type="entry name" value="TYROSYL-DNA PHOSPHODIESTERASE 1"/>
    <property type="match status" value="1"/>
</dbReference>
<dbReference type="GO" id="GO:0003690">
    <property type="term" value="F:double-stranded DNA binding"/>
    <property type="evidence" value="ECO:0007669"/>
    <property type="project" value="TreeGrafter"/>
</dbReference>
<feature type="site" description="Interaction with DNA" evidence="11">
    <location>
        <position position="611"/>
    </location>
</feature>
<comment type="similarity">
    <text evidence="2">Belongs to the tyrosyl-DNA phosphodiesterase family.</text>
</comment>
<dbReference type="GO" id="GO:0006281">
    <property type="term" value="P:DNA repair"/>
    <property type="evidence" value="ECO:0007669"/>
    <property type="project" value="UniProtKB-KW"/>
</dbReference>
<dbReference type="GO" id="GO:0003697">
    <property type="term" value="F:single-stranded DNA binding"/>
    <property type="evidence" value="ECO:0007669"/>
    <property type="project" value="TreeGrafter"/>
</dbReference>
<evidence type="ECO:0000256" key="2">
    <source>
        <dbReference type="ARBA" id="ARBA00010205"/>
    </source>
</evidence>
<feature type="active site" description="Proton donor/acceptor" evidence="9">
    <location>
        <position position="586"/>
    </location>
</feature>
<dbReference type="CDD" id="cd09193">
    <property type="entry name" value="PLDc_mTdp1_1"/>
    <property type="match status" value="1"/>
</dbReference>
<dbReference type="SUPFAM" id="SSF56024">
    <property type="entry name" value="Phospholipase D/nuclease"/>
    <property type="match status" value="2"/>
</dbReference>
<proteinExistence type="inferred from homology"/>
<protein>
    <submittedName>
        <fullName evidence="13">Uncharacterized protein</fullName>
    </submittedName>
</protein>
<dbReference type="Pfam" id="PF06087">
    <property type="entry name" value="Tyr-DNA_phospho"/>
    <property type="match status" value="1"/>
</dbReference>
<keyword evidence="7" id="KW-0234">DNA repair</keyword>
<feature type="compositionally biased region" description="Basic and acidic residues" evidence="12">
    <location>
        <begin position="85"/>
        <end position="96"/>
    </location>
</feature>
<dbReference type="AlphaFoldDB" id="A0A8R1W0Y7"/>
<dbReference type="OMA" id="GHHHTKM"/>
<feature type="compositionally biased region" description="Polar residues" evidence="12">
    <location>
        <begin position="208"/>
        <end position="235"/>
    </location>
</feature>
<keyword evidence="8" id="KW-0539">Nucleus</keyword>
<dbReference type="Proteomes" id="UP000007819">
    <property type="component" value="Chromosome A3"/>
</dbReference>
<dbReference type="InterPro" id="IPR010347">
    <property type="entry name" value="Tdp1"/>
</dbReference>
<dbReference type="Gene3D" id="3.30.870.10">
    <property type="entry name" value="Endonuclease Chain A"/>
    <property type="match status" value="2"/>
</dbReference>
<dbReference type="OrthoDB" id="47785at2759"/>
<keyword evidence="4" id="KW-0227">DNA damage</keyword>
<feature type="active site" description="Nucleophile" evidence="9">
    <location>
        <position position="356"/>
    </location>
</feature>
<comment type="subcellular location">
    <subcellularLocation>
        <location evidence="1">Nucleus</location>
    </subcellularLocation>
</comment>
<dbReference type="CDD" id="cd09195">
    <property type="entry name" value="PLDc_mTdp1_2"/>
    <property type="match status" value="1"/>
</dbReference>
<keyword evidence="6" id="KW-0269">Exonuclease</keyword>
<evidence type="ECO:0000256" key="12">
    <source>
        <dbReference type="SAM" id="MobiDB-lite"/>
    </source>
</evidence>
<evidence type="ECO:0000256" key="3">
    <source>
        <dbReference type="ARBA" id="ARBA00022722"/>
    </source>
</evidence>